<gene>
    <name evidence="1" type="ORF">A3K90_06640</name>
</gene>
<protein>
    <submittedName>
        <fullName evidence="1">Uncharacterized protein</fullName>
    </submittedName>
</protein>
<organism evidence="1 2">
    <name type="scientific">Pelodictyon luteolum</name>
    <dbReference type="NCBI Taxonomy" id="1100"/>
    <lineage>
        <taxon>Bacteria</taxon>
        <taxon>Pseudomonadati</taxon>
        <taxon>Chlorobiota</taxon>
        <taxon>Chlorobiia</taxon>
        <taxon>Chlorobiales</taxon>
        <taxon>Chlorobiaceae</taxon>
        <taxon>Chlorobium/Pelodictyon group</taxon>
        <taxon>Pelodictyon</taxon>
    </lineage>
</organism>
<comment type="caution">
    <text evidence="1">The sequence shown here is derived from an EMBL/GenBank/DDBJ whole genome shotgun (WGS) entry which is preliminary data.</text>
</comment>
<name>A0A165LUX2_PELLU</name>
<evidence type="ECO:0000313" key="2">
    <source>
        <dbReference type="Proteomes" id="UP000076481"/>
    </source>
</evidence>
<dbReference type="EMBL" id="LVWG01000025">
    <property type="protein sequence ID" value="KZK74461.1"/>
    <property type="molecule type" value="Genomic_DNA"/>
</dbReference>
<accession>A0A165LUX2</accession>
<dbReference type="Proteomes" id="UP000076481">
    <property type="component" value="Unassembled WGS sequence"/>
</dbReference>
<dbReference type="AlphaFoldDB" id="A0A165LUX2"/>
<sequence length="87" mass="10015">MGSNVYFSQDLCASTYIDMAFNDWSPFSRSADSDLMHDQAVGTDYCRRMDYDAVWVRDQETSSDVGIDWDVRSTNRAPESMLEYGDF</sequence>
<evidence type="ECO:0000313" key="1">
    <source>
        <dbReference type="EMBL" id="KZK74461.1"/>
    </source>
</evidence>
<proteinExistence type="predicted"/>
<reference evidence="1 2" key="1">
    <citation type="submission" date="2016-03" db="EMBL/GenBank/DDBJ databases">
        <title>Speciation and ecological success in dimly lit waters: horizontal gene transfer in a green sulfur bacteria bloom unveiled by metagenomic assembly.</title>
        <authorList>
            <person name="Llorens-Mares T."/>
            <person name="Liu Z."/>
            <person name="Allen L.Z."/>
            <person name="Rusch D.B."/>
            <person name="Craig M.T."/>
            <person name="Dupont C.L."/>
            <person name="Bryant D.A."/>
            <person name="Casamayor E.O."/>
        </authorList>
    </citation>
    <scope>NUCLEOTIDE SEQUENCE [LARGE SCALE GENOMIC DNA]</scope>
    <source>
        <strain evidence="1">CIII</strain>
    </source>
</reference>